<accession>A0A4Q2JZI2</accession>
<dbReference type="InterPro" id="IPR004474">
    <property type="entry name" value="LytR_CpsA_psr"/>
</dbReference>
<evidence type="ECO:0000256" key="1">
    <source>
        <dbReference type="ARBA" id="ARBA00006068"/>
    </source>
</evidence>
<feature type="signal peptide" evidence="2">
    <location>
        <begin position="1"/>
        <end position="22"/>
    </location>
</feature>
<dbReference type="RefSeq" id="WP_129424964.1">
    <property type="nucleotide sequence ID" value="NZ_SDPW01000001.1"/>
</dbReference>
<evidence type="ECO:0000313" key="4">
    <source>
        <dbReference type="EMBL" id="RXZ54515.1"/>
    </source>
</evidence>
<dbReference type="PANTHER" id="PTHR33392">
    <property type="entry name" value="POLYISOPRENYL-TEICHOIC ACID--PEPTIDOGLYCAN TEICHOIC ACID TRANSFERASE TAGU"/>
    <property type="match status" value="1"/>
</dbReference>
<feature type="domain" description="Cell envelope-related transcriptional attenuator" evidence="3">
    <location>
        <begin position="81"/>
        <end position="228"/>
    </location>
</feature>
<evidence type="ECO:0000259" key="3">
    <source>
        <dbReference type="Pfam" id="PF03816"/>
    </source>
</evidence>
<keyword evidence="5" id="KW-1185">Reference proteome</keyword>
<dbReference type="Pfam" id="PF03816">
    <property type="entry name" value="LytR_cpsA_psr"/>
    <property type="match status" value="1"/>
</dbReference>
<protein>
    <submittedName>
        <fullName evidence="4">LytR family transcriptional regulator</fullName>
    </submittedName>
</protein>
<comment type="similarity">
    <text evidence="1">Belongs to the LytR/CpsA/Psr (LCP) family.</text>
</comment>
<evidence type="ECO:0000256" key="2">
    <source>
        <dbReference type="SAM" id="SignalP"/>
    </source>
</evidence>
<feature type="chain" id="PRO_5039478525" evidence="2">
    <location>
        <begin position="23"/>
        <end position="323"/>
    </location>
</feature>
<proteinExistence type="inferred from homology"/>
<evidence type="ECO:0000313" key="5">
    <source>
        <dbReference type="Proteomes" id="UP000293345"/>
    </source>
</evidence>
<organism evidence="4 5">
    <name type="scientific">Senegalimassilia faecalis</name>
    <dbReference type="NCBI Taxonomy" id="2509433"/>
    <lineage>
        <taxon>Bacteria</taxon>
        <taxon>Bacillati</taxon>
        <taxon>Actinomycetota</taxon>
        <taxon>Coriobacteriia</taxon>
        <taxon>Coriobacteriales</taxon>
        <taxon>Coriobacteriaceae</taxon>
        <taxon>Senegalimassilia</taxon>
    </lineage>
</organism>
<name>A0A4Q2JZI2_9ACTN</name>
<comment type="caution">
    <text evidence="4">The sequence shown here is derived from an EMBL/GenBank/DDBJ whole genome shotgun (WGS) entry which is preliminary data.</text>
</comment>
<dbReference type="Gene3D" id="3.40.630.190">
    <property type="entry name" value="LCP protein"/>
    <property type="match status" value="1"/>
</dbReference>
<keyword evidence="2" id="KW-0732">Signal</keyword>
<dbReference type="OrthoDB" id="9782542at2"/>
<dbReference type="NCBIfam" id="TIGR00350">
    <property type="entry name" value="lytR_cpsA_psr"/>
    <property type="match status" value="1"/>
</dbReference>
<dbReference type="PANTHER" id="PTHR33392:SF6">
    <property type="entry name" value="POLYISOPRENYL-TEICHOIC ACID--PEPTIDOGLYCAN TEICHOIC ACID TRANSFERASE TAGU"/>
    <property type="match status" value="1"/>
</dbReference>
<sequence>MNTRKRILAIVACCTLALCLLAGCQKKAEPNVHEDETLEVSDSVQTAKAETEPFYVMIVGNDSRTGTVEITKPEYSDGTGRSDVLMLARIDPKTYSVALISVPRDTSTEYNGQKMKLNEVYRIAGIEALESEVAKLTGVTPKYYLDMDFVQFEKFVDQLGGVTANVPINMQLVDIVSGDNIALNAGTQELNGPEALVLARSRKQYANDLDACRQIQDRQLVQVGIQQVAADPVNAALHVQALVDNCDTDWNAADLVETVKVFAQNADKIEFTSGTGPYQGDIDPDINLWLAYRDEATWAQIIETVEAGGDPETIVASPRVAAA</sequence>
<reference evidence="4 5" key="1">
    <citation type="submission" date="2019-01" db="EMBL/GenBank/DDBJ databases">
        <title>Senegalimassilia sp. nov. KGMB04484 isolated human feces.</title>
        <authorList>
            <person name="Han K.-I."/>
            <person name="Kim J.-S."/>
            <person name="Lee K.C."/>
            <person name="Suh M.K."/>
            <person name="Eom M.K."/>
            <person name="Lee J.H."/>
            <person name="Park S.-H."/>
            <person name="Kang S.W."/>
            <person name="Park J.-E."/>
            <person name="Oh B.S."/>
            <person name="Yu S.Y."/>
            <person name="Choi S.-H."/>
            <person name="Lee D.H."/>
            <person name="Yoon H."/>
            <person name="Kim B.-Y."/>
            <person name="Lee J.H."/>
            <person name="Lee J.-S."/>
        </authorList>
    </citation>
    <scope>NUCLEOTIDE SEQUENCE [LARGE SCALE GENOMIC DNA]</scope>
    <source>
        <strain evidence="4 5">KGMB04484</strain>
    </source>
</reference>
<dbReference type="EMBL" id="SDPW01000001">
    <property type="protein sequence ID" value="RXZ54515.1"/>
    <property type="molecule type" value="Genomic_DNA"/>
</dbReference>
<dbReference type="AlphaFoldDB" id="A0A4Q2JZI2"/>
<dbReference type="InterPro" id="IPR050922">
    <property type="entry name" value="LytR/CpsA/Psr_CW_biosynth"/>
</dbReference>
<dbReference type="PROSITE" id="PS51257">
    <property type="entry name" value="PROKAR_LIPOPROTEIN"/>
    <property type="match status" value="1"/>
</dbReference>
<gene>
    <name evidence="4" type="ORF">ET524_08505</name>
</gene>
<dbReference type="Proteomes" id="UP000293345">
    <property type="component" value="Unassembled WGS sequence"/>
</dbReference>